<evidence type="ECO:0000313" key="11">
    <source>
        <dbReference type="EMBL" id="GAA0516134.1"/>
    </source>
</evidence>
<organism evidence="11 12">
    <name type="scientific">Pigmentiphaga daeguensis</name>
    <dbReference type="NCBI Taxonomy" id="414049"/>
    <lineage>
        <taxon>Bacteria</taxon>
        <taxon>Pseudomonadati</taxon>
        <taxon>Pseudomonadota</taxon>
        <taxon>Betaproteobacteria</taxon>
        <taxon>Burkholderiales</taxon>
        <taxon>Alcaligenaceae</taxon>
        <taxon>Pigmentiphaga</taxon>
    </lineage>
</organism>
<protein>
    <recommendedName>
        <fullName evidence="9">TRAP transporter small permease protein</fullName>
    </recommendedName>
</protein>
<evidence type="ECO:0000256" key="3">
    <source>
        <dbReference type="ARBA" id="ARBA00022475"/>
    </source>
</evidence>
<reference evidence="12" key="1">
    <citation type="journal article" date="2019" name="Int. J. Syst. Evol. Microbiol.">
        <title>The Global Catalogue of Microorganisms (GCM) 10K type strain sequencing project: providing services to taxonomists for standard genome sequencing and annotation.</title>
        <authorList>
            <consortium name="The Broad Institute Genomics Platform"/>
            <consortium name="The Broad Institute Genome Sequencing Center for Infectious Disease"/>
            <person name="Wu L."/>
            <person name="Ma J."/>
        </authorList>
    </citation>
    <scope>NUCLEOTIDE SEQUENCE [LARGE SCALE GENOMIC DNA]</scope>
    <source>
        <strain evidence="12">JCM 14330</strain>
    </source>
</reference>
<keyword evidence="6 9" id="KW-1133">Transmembrane helix</keyword>
<evidence type="ECO:0000256" key="2">
    <source>
        <dbReference type="ARBA" id="ARBA00022448"/>
    </source>
</evidence>
<comment type="subunit">
    <text evidence="9">The complex comprises the extracytoplasmic solute receptor protein and the two transmembrane proteins.</text>
</comment>
<gene>
    <name evidence="11" type="ORF">GCM10009097_36980</name>
</gene>
<feature type="transmembrane region" description="Helical" evidence="9">
    <location>
        <begin position="127"/>
        <end position="145"/>
    </location>
</feature>
<accession>A0ABP3MD06</accession>
<evidence type="ECO:0000256" key="9">
    <source>
        <dbReference type="RuleBase" id="RU369079"/>
    </source>
</evidence>
<evidence type="ECO:0000256" key="7">
    <source>
        <dbReference type="ARBA" id="ARBA00023136"/>
    </source>
</evidence>
<dbReference type="Proteomes" id="UP001501706">
    <property type="component" value="Unassembled WGS sequence"/>
</dbReference>
<dbReference type="InterPro" id="IPR007387">
    <property type="entry name" value="TRAP_DctQ"/>
</dbReference>
<keyword evidence="2 9" id="KW-0813">Transport</keyword>
<evidence type="ECO:0000256" key="5">
    <source>
        <dbReference type="ARBA" id="ARBA00022692"/>
    </source>
</evidence>
<dbReference type="InterPro" id="IPR055348">
    <property type="entry name" value="DctQ"/>
</dbReference>
<feature type="transmembrane region" description="Helical" evidence="9">
    <location>
        <begin position="46"/>
        <end position="64"/>
    </location>
</feature>
<dbReference type="Pfam" id="PF04290">
    <property type="entry name" value="DctQ"/>
    <property type="match status" value="1"/>
</dbReference>
<dbReference type="RefSeq" id="WP_343928004.1">
    <property type="nucleotide sequence ID" value="NZ_BAAAEN010000015.1"/>
</dbReference>
<comment type="similarity">
    <text evidence="8 9">Belongs to the TRAP transporter small permease family.</text>
</comment>
<dbReference type="PANTHER" id="PTHR35011:SF10">
    <property type="entry name" value="TRAP TRANSPORTER SMALL PERMEASE PROTEIN"/>
    <property type="match status" value="1"/>
</dbReference>
<feature type="transmembrane region" description="Helical" evidence="9">
    <location>
        <begin position="85"/>
        <end position="107"/>
    </location>
</feature>
<proteinExistence type="inferred from homology"/>
<keyword evidence="3" id="KW-1003">Cell membrane</keyword>
<name>A0ABP3MD06_9BURK</name>
<comment type="subcellular location">
    <subcellularLocation>
        <location evidence="1 9">Cell inner membrane</location>
        <topology evidence="1 9">Multi-pass membrane protein</topology>
    </subcellularLocation>
</comment>
<evidence type="ECO:0000256" key="8">
    <source>
        <dbReference type="ARBA" id="ARBA00038436"/>
    </source>
</evidence>
<keyword evidence="12" id="KW-1185">Reference proteome</keyword>
<evidence type="ECO:0000256" key="4">
    <source>
        <dbReference type="ARBA" id="ARBA00022519"/>
    </source>
</evidence>
<dbReference type="PANTHER" id="PTHR35011">
    <property type="entry name" value="2,3-DIKETO-L-GULONATE TRAP TRANSPORTER SMALL PERMEASE PROTEIN YIAM"/>
    <property type="match status" value="1"/>
</dbReference>
<feature type="domain" description="Tripartite ATP-independent periplasmic transporters DctQ component" evidence="10">
    <location>
        <begin position="22"/>
        <end position="149"/>
    </location>
</feature>
<dbReference type="EMBL" id="BAAAEN010000015">
    <property type="protein sequence ID" value="GAA0516134.1"/>
    <property type="molecule type" value="Genomic_DNA"/>
</dbReference>
<evidence type="ECO:0000313" key="12">
    <source>
        <dbReference type="Proteomes" id="UP001501706"/>
    </source>
</evidence>
<evidence type="ECO:0000256" key="1">
    <source>
        <dbReference type="ARBA" id="ARBA00004429"/>
    </source>
</evidence>
<keyword evidence="4 9" id="KW-0997">Cell inner membrane</keyword>
<evidence type="ECO:0000259" key="10">
    <source>
        <dbReference type="Pfam" id="PF04290"/>
    </source>
</evidence>
<sequence length="169" mass="18553">MKIYVWILNAFGLLAGLLVGAMVILVSYDVVARNLGLPSFAGAMDVTEHLLPVATCIAAPWLMYNRQHIRLDVLNTLSEGIRFTIFRIAAAIGCVVSVVIACYSVAVMLDAYEAEAVVMKSIVFPEWFIYIPFPACFALLAIECGRQAVVGERTDAENRDSLLKPENLL</sequence>
<comment type="function">
    <text evidence="9">Part of the tripartite ATP-independent periplasmic (TRAP) transport system.</text>
</comment>
<feature type="transmembrane region" description="Helical" evidence="9">
    <location>
        <begin position="7"/>
        <end position="26"/>
    </location>
</feature>
<keyword evidence="7 9" id="KW-0472">Membrane</keyword>
<keyword evidence="5 9" id="KW-0812">Transmembrane</keyword>
<evidence type="ECO:0000256" key="6">
    <source>
        <dbReference type="ARBA" id="ARBA00022989"/>
    </source>
</evidence>
<comment type="caution">
    <text evidence="11">The sequence shown here is derived from an EMBL/GenBank/DDBJ whole genome shotgun (WGS) entry which is preliminary data.</text>
</comment>